<evidence type="ECO:0000313" key="3">
    <source>
        <dbReference type="Proteomes" id="UP001168524"/>
    </source>
</evidence>
<reference evidence="2" key="1">
    <citation type="submission" date="2023-06" db="EMBL/GenBank/DDBJ databases">
        <title>Two novel species of Acinetobacter isolated from motorbike repairing workshop in Vietnam.</title>
        <authorList>
            <person name="Le N.T.T."/>
        </authorList>
    </citation>
    <scope>NUCLEOTIDE SEQUENCE</scope>
    <source>
        <strain evidence="2">VNH17</strain>
    </source>
</reference>
<evidence type="ECO:0000313" key="2">
    <source>
        <dbReference type="EMBL" id="MDN0015838.1"/>
    </source>
</evidence>
<name>A0ABT7WT19_9GAMM</name>
<accession>A0ABT7WT19</accession>
<keyword evidence="1" id="KW-1133">Transmembrane helix</keyword>
<protein>
    <submittedName>
        <fullName evidence="2">Uncharacterized protein</fullName>
    </submittedName>
</protein>
<keyword evidence="3" id="KW-1185">Reference proteome</keyword>
<dbReference type="RefSeq" id="WP_267982090.1">
    <property type="nucleotide sequence ID" value="NZ_JAPQKF010000011.1"/>
</dbReference>
<comment type="caution">
    <text evidence="2">The sequence shown here is derived from an EMBL/GenBank/DDBJ whole genome shotgun (WGS) entry which is preliminary data.</text>
</comment>
<evidence type="ECO:0000256" key="1">
    <source>
        <dbReference type="SAM" id="Phobius"/>
    </source>
</evidence>
<dbReference type="Proteomes" id="UP001168524">
    <property type="component" value="Unassembled WGS sequence"/>
</dbReference>
<sequence length="278" mass="32779">MSAALFFFIMLILFLIVLVSIIVGMTKIPKDFYRFGCIVAILYCILVLVGIFKWSWIWCILSYIAGMLLYNRIYTDNIFFGETEKVSFNESKNNDEELELSKENNEIVNTHKTAPEIKMTRHLIQEQERMEIEKNALFLLIDLKAQVRSELNFNQNKLLNEIHDVFAGLQQKINQTSQKKSQSEIEAVLRTSLELLKKSIEEYIQYPKNQRYYPSEQHVPSPQIWLTQQLEQMLEQLIEVAELLYKKDLESIHSHNEFILQQLKPNHFFKVGKYMGSE</sequence>
<proteinExistence type="predicted"/>
<dbReference type="EMBL" id="JAUDZE010000011">
    <property type="protein sequence ID" value="MDN0015838.1"/>
    <property type="molecule type" value="Genomic_DNA"/>
</dbReference>
<feature type="transmembrane region" description="Helical" evidence="1">
    <location>
        <begin position="6"/>
        <end position="25"/>
    </location>
</feature>
<keyword evidence="1" id="KW-0812">Transmembrane</keyword>
<gene>
    <name evidence="2" type="ORF">QTA56_16605</name>
</gene>
<keyword evidence="1" id="KW-0472">Membrane</keyword>
<organism evidence="2 3">
    <name type="scientific">Acinetobacter thutiue</name>
    <dbReference type="NCBI Taxonomy" id="2998078"/>
    <lineage>
        <taxon>Bacteria</taxon>
        <taxon>Pseudomonadati</taxon>
        <taxon>Pseudomonadota</taxon>
        <taxon>Gammaproteobacteria</taxon>
        <taxon>Moraxellales</taxon>
        <taxon>Moraxellaceae</taxon>
        <taxon>Acinetobacter</taxon>
    </lineage>
</organism>
<feature type="transmembrane region" description="Helical" evidence="1">
    <location>
        <begin position="32"/>
        <end position="49"/>
    </location>
</feature>